<dbReference type="Proteomes" id="UP001055712">
    <property type="component" value="Unassembled WGS sequence"/>
</dbReference>
<dbReference type="PROSITE" id="PS01357">
    <property type="entry name" value="ZF_ZZ_1"/>
    <property type="match status" value="1"/>
</dbReference>
<evidence type="ECO:0000256" key="10">
    <source>
        <dbReference type="ARBA" id="ARBA00023163"/>
    </source>
</evidence>
<keyword evidence="4" id="KW-0479">Metal-binding</keyword>
<dbReference type="PROSITE" id="PS50084">
    <property type="entry name" value="KH_TYPE_1"/>
    <property type="match status" value="1"/>
</dbReference>
<evidence type="ECO:0000256" key="14">
    <source>
        <dbReference type="SAM" id="MobiDB-lite"/>
    </source>
</evidence>
<sequence length="346" mass="37281">MVLYHLHDPTAPAFTCTCNVCAREIQGGEGFRCTVCADFNICNCCAINPAGPRHDHPMARLARDIDERRSRLPQEQLAARNQGLHRTMAVLQHASECHNPHCGSNSCSRVRAMFNHALSCTTKLAGQCPFCRDASEAPNEAACVPCPPGVADCLLGDRNRSLLRKVESLTKTTIQQARGQALELHVRGSSMAQHHADQLIRALGDARSAVADPRLFKPAPIIRRVCRELGIAQTLTVKCEGRAVSAILGPKGSIIRGIERETVTSIVIDRRGEPCVIYITGQARNANQAFPQASRPHTGLSGRIALPLPSPTTSWAPQESPPQEPQPGALSDSTNPCPSPLAPMGP</sequence>
<keyword evidence="3" id="KW-0808">Transferase</keyword>
<dbReference type="EC" id="2.3.1.48" evidence="2"/>
<dbReference type="AlphaFoldDB" id="A0A9D4TUQ3"/>
<keyword evidence="5" id="KW-0863">Zinc-finger</keyword>
<keyword evidence="13" id="KW-0694">RNA-binding</keyword>
<dbReference type="Gene3D" id="1.20.1020.10">
    <property type="entry name" value="TAZ domain"/>
    <property type="match status" value="1"/>
</dbReference>
<feature type="region of interest" description="Disordered" evidence="14">
    <location>
        <begin position="291"/>
        <end position="346"/>
    </location>
</feature>
<dbReference type="GO" id="GO:0003713">
    <property type="term" value="F:transcription coactivator activity"/>
    <property type="evidence" value="ECO:0007669"/>
    <property type="project" value="TreeGrafter"/>
</dbReference>
<dbReference type="GO" id="GO:0003723">
    <property type="term" value="F:RNA binding"/>
    <property type="evidence" value="ECO:0007669"/>
    <property type="project" value="UniProtKB-UniRule"/>
</dbReference>
<dbReference type="GO" id="GO:0045944">
    <property type="term" value="P:positive regulation of transcription by RNA polymerase II"/>
    <property type="evidence" value="ECO:0007669"/>
    <property type="project" value="TreeGrafter"/>
</dbReference>
<evidence type="ECO:0000256" key="9">
    <source>
        <dbReference type="ARBA" id="ARBA00023159"/>
    </source>
</evidence>
<dbReference type="SUPFAM" id="SSF57850">
    <property type="entry name" value="RING/U-box"/>
    <property type="match status" value="1"/>
</dbReference>
<evidence type="ECO:0000256" key="6">
    <source>
        <dbReference type="ARBA" id="ARBA00022833"/>
    </source>
</evidence>
<dbReference type="InterPro" id="IPR000433">
    <property type="entry name" value="Znf_ZZ"/>
</dbReference>
<proteinExistence type="predicted"/>
<dbReference type="GO" id="GO:0004402">
    <property type="term" value="F:histone acetyltransferase activity"/>
    <property type="evidence" value="ECO:0007669"/>
    <property type="project" value="InterPro"/>
</dbReference>
<comment type="caution">
    <text evidence="16">The sequence shown here is derived from an EMBL/GenBank/DDBJ whole genome shotgun (WGS) entry which is preliminary data.</text>
</comment>
<dbReference type="SUPFAM" id="SSF57933">
    <property type="entry name" value="TAZ domain"/>
    <property type="match status" value="1"/>
</dbReference>
<reference evidence="16" key="1">
    <citation type="journal article" date="2019" name="Plant J.">
        <title>Chlorella vulgaris genome assembly and annotation reveals the molecular basis for metabolic acclimation to high light conditions.</title>
        <authorList>
            <person name="Cecchin M."/>
            <person name="Marcolungo L."/>
            <person name="Rossato M."/>
            <person name="Girolomoni L."/>
            <person name="Cosentino E."/>
            <person name="Cuine S."/>
            <person name="Li-Beisson Y."/>
            <person name="Delledonne M."/>
            <person name="Ballottari M."/>
        </authorList>
    </citation>
    <scope>NUCLEOTIDE SEQUENCE</scope>
    <source>
        <strain evidence="16">211/11P</strain>
    </source>
</reference>
<evidence type="ECO:0000256" key="8">
    <source>
        <dbReference type="ARBA" id="ARBA00023015"/>
    </source>
</evidence>
<feature type="domain" description="ZZ-type" evidence="15">
    <location>
        <begin position="18"/>
        <end position="45"/>
    </location>
</feature>
<dbReference type="GO" id="GO:0031490">
    <property type="term" value="F:chromatin DNA binding"/>
    <property type="evidence" value="ECO:0007669"/>
    <property type="project" value="TreeGrafter"/>
</dbReference>
<dbReference type="PANTHER" id="PTHR13808">
    <property type="entry name" value="CBP/P300-RELATED"/>
    <property type="match status" value="1"/>
</dbReference>
<dbReference type="Gene3D" id="3.30.1370.10">
    <property type="entry name" value="K Homology domain, type 1"/>
    <property type="match status" value="1"/>
</dbReference>
<dbReference type="InterPro" id="IPR013178">
    <property type="entry name" value="Histone_AcTrfase_Rtt109/CBP"/>
</dbReference>
<accession>A0A9D4TUQ3</accession>
<keyword evidence="10" id="KW-0804">Transcription</keyword>
<dbReference type="EMBL" id="SIDB01000003">
    <property type="protein sequence ID" value="KAI3434894.1"/>
    <property type="molecule type" value="Genomic_DNA"/>
</dbReference>
<organism evidence="16 17">
    <name type="scientific">Chlorella vulgaris</name>
    <name type="common">Green alga</name>
    <dbReference type="NCBI Taxonomy" id="3077"/>
    <lineage>
        <taxon>Eukaryota</taxon>
        <taxon>Viridiplantae</taxon>
        <taxon>Chlorophyta</taxon>
        <taxon>core chlorophytes</taxon>
        <taxon>Trebouxiophyceae</taxon>
        <taxon>Chlorellales</taxon>
        <taxon>Chlorellaceae</taxon>
        <taxon>Chlorella clade</taxon>
        <taxon>Chlorella</taxon>
    </lineage>
</organism>
<dbReference type="CDD" id="cd00105">
    <property type="entry name" value="KH-I"/>
    <property type="match status" value="1"/>
</dbReference>
<dbReference type="SUPFAM" id="SSF54791">
    <property type="entry name" value="Eukaryotic type KH-domain (KH-domain type I)"/>
    <property type="match status" value="1"/>
</dbReference>
<feature type="compositionally biased region" description="Pro residues" evidence="14">
    <location>
        <begin position="337"/>
        <end position="346"/>
    </location>
</feature>
<dbReference type="GO" id="GO:0000123">
    <property type="term" value="C:histone acetyltransferase complex"/>
    <property type="evidence" value="ECO:0007669"/>
    <property type="project" value="TreeGrafter"/>
</dbReference>
<dbReference type="GO" id="GO:0005634">
    <property type="term" value="C:nucleus"/>
    <property type="evidence" value="ECO:0007669"/>
    <property type="project" value="UniProtKB-SubCell"/>
</dbReference>
<dbReference type="InterPro" id="IPR035898">
    <property type="entry name" value="TAZ_dom_sf"/>
</dbReference>
<dbReference type="InterPro" id="IPR004088">
    <property type="entry name" value="KH_dom_type_1"/>
</dbReference>
<dbReference type="InterPro" id="IPR036612">
    <property type="entry name" value="KH_dom_type_1_sf"/>
</dbReference>
<dbReference type="PANTHER" id="PTHR13808:SF1">
    <property type="entry name" value="HISTONE ACETYLTRANSFERASE"/>
    <property type="match status" value="1"/>
</dbReference>
<comment type="catalytic activity">
    <reaction evidence="12">
        <text>L-lysyl-[protein] + acetyl-CoA = N(6)-acetyl-L-lysyl-[protein] + CoA + H(+)</text>
        <dbReference type="Rhea" id="RHEA:45948"/>
        <dbReference type="Rhea" id="RHEA-COMP:9752"/>
        <dbReference type="Rhea" id="RHEA-COMP:10731"/>
        <dbReference type="ChEBI" id="CHEBI:15378"/>
        <dbReference type="ChEBI" id="CHEBI:29969"/>
        <dbReference type="ChEBI" id="CHEBI:57287"/>
        <dbReference type="ChEBI" id="CHEBI:57288"/>
        <dbReference type="ChEBI" id="CHEBI:61930"/>
        <dbReference type="EC" id="2.3.1.48"/>
    </reaction>
</comment>
<keyword evidence="8" id="KW-0805">Transcription regulation</keyword>
<name>A0A9D4TUQ3_CHLVU</name>
<evidence type="ECO:0000256" key="7">
    <source>
        <dbReference type="ARBA" id="ARBA00022853"/>
    </source>
</evidence>
<evidence type="ECO:0000256" key="3">
    <source>
        <dbReference type="ARBA" id="ARBA00022679"/>
    </source>
</evidence>
<evidence type="ECO:0000256" key="11">
    <source>
        <dbReference type="ARBA" id="ARBA00023242"/>
    </source>
</evidence>
<evidence type="ECO:0000256" key="5">
    <source>
        <dbReference type="ARBA" id="ARBA00022771"/>
    </source>
</evidence>
<evidence type="ECO:0000256" key="2">
    <source>
        <dbReference type="ARBA" id="ARBA00013184"/>
    </source>
</evidence>
<evidence type="ECO:0000256" key="12">
    <source>
        <dbReference type="ARBA" id="ARBA00048017"/>
    </source>
</evidence>
<keyword evidence="7" id="KW-0156">Chromatin regulator</keyword>
<dbReference type="GO" id="GO:0005667">
    <property type="term" value="C:transcription regulator complex"/>
    <property type="evidence" value="ECO:0007669"/>
    <property type="project" value="TreeGrafter"/>
</dbReference>
<evidence type="ECO:0000313" key="17">
    <source>
        <dbReference type="Proteomes" id="UP001055712"/>
    </source>
</evidence>
<evidence type="ECO:0000256" key="13">
    <source>
        <dbReference type="PROSITE-ProRule" id="PRU00117"/>
    </source>
</evidence>
<keyword evidence="11" id="KW-0539">Nucleus</keyword>
<evidence type="ECO:0000313" key="16">
    <source>
        <dbReference type="EMBL" id="KAI3434894.1"/>
    </source>
</evidence>
<keyword evidence="6" id="KW-0862">Zinc</keyword>
<dbReference type="GO" id="GO:0008270">
    <property type="term" value="F:zinc ion binding"/>
    <property type="evidence" value="ECO:0007669"/>
    <property type="project" value="UniProtKB-KW"/>
</dbReference>
<evidence type="ECO:0000256" key="1">
    <source>
        <dbReference type="ARBA" id="ARBA00004123"/>
    </source>
</evidence>
<dbReference type="OrthoDB" id="899at2759"/>
<evidence type="ECO:0000256" key="4">
    <source>
        <dbReference type="ARBA" id="ARBA00022723"/>
    </source>
</evidence>
<keyword evidence="17" id="KW-1185">Reference proteome</keyword>
<comment type="subcellular location">
    <subcellularLocation>
        <location evidence="1">Nucleus</location>
    </subcellularLocation>
</comment>
<dbReference type="Gene3D" id="3.30.60.90">
    <property type="match status" value="1"/>
</dbReference>
<evidence type="ECO:0000259" key="15">
    <source>
        <dbReference type="PROSITE" id="PS01357"/>
    </source>
</evidence>
<keyword evidence="9" id="KW-0010">Activator</keyword>
<reference evidence="16" key="2">
    <citation type="submission" date="2020-11" db="EMBL/GenBank/DDBJ databases">
        <authorList>
            <person name="Cecchin M."/>
            <person name="Marcolungo L."/>
            <person name="Rossato M."/>
            <person name="Girolomoni L."/>
            <person name="Cosentino E."/>
            <person name="Cuine S."/>
            <person name="Li-Beisson Y."/>
            <person name="Delledonne M."/>
            <person name="Ballottari M."/>
        </authorList>
    </citation>
    <scope>NUCLEOTIDE SEQUENCE</scope>
    <source>
        <strain evidence="16">211/11P</strain>
        <tissue evidence="16">Whole cell</tissue>
    </source>
</reference>
<dbReference type="Pfam" id="PF00013">
    <property type="entry name" value="KH_1"/>
    <property type="match status" value="1"/>
</dbReference>
<protein>
    <recommendedName>
        <fullName evidence="2">histone acetyltransferase</fullName>
        <ecNumber evidence="2">2.3.1.48</ecNumber>
    </recommendedName>
</protein>
<dbReference type="InterPro" id="IPR043145">
    <property type="entry name" value="Znf_ZZ_sf"/>
</dbReference>
<gene>
    <name evidence="16" type="ORF">D9Q98_002948</name>
</gene>